<organism evidence="2 3">
    <name type="scientific">Ditylenchus dipsaci</name>
    <dbReference type="NCBI Taxonomy" id="166011"/>
    <lineage>
        <taxon>Eukaryota</taxon>
        <taxon>Metazoa</taxon>
        <taxon>Ecdysozoa</taxon>
        <taxon>Nematoda</taxon>
        <taxon>Chromadorea</taxon>
        <taxon>Rhabditida</taxon>
        <taxon>Tylenchina</taxon>
        <taxon>Tylenchomorpha</taxon>
        <taxon>Sphaerularioidea</taxon>
        <taxon>Anguinidae</taxon>
        <taxon>Anguininae</taxon>
        <taxon>Ditylenchus</taxon>
    </lineage>
</organism>
<dbReference type="Gene3D" id="1.25.10.10">
    <property type="entry name" value="Leucine-rich Repeat Variant"/>
    <property type="match status" value="1"/>
</dbReference>
<proteinExistence type="predicted"/>
<sequence length="647" mass="72857">MRTPQDSGLDMDYQSHSNISLPDCQDFEPAQSTSLHSSPKAVTLPAAVSYHDLSIACASPGPVKKFRQTYGSEMDVQQPKSSKAPSVISNTSALSRLSGVSIDTELSVSVSTDLFNFNLPNFQNLDGLQLPAATSSAASSCSFSENLDPCYLQQIDSYLLNITNKLIDSDEVWHIPVILEVSAQKEKREALHYLYMMAKKRYFSYGVDPSKIQLVLSRCLCIITTPTRTVIPDEKYCIFATNILHTLFNQPYGMHYRRCARHESIVKKLMRVANSPSCTYKHIALENIRIIICTSRETTLKKFFARNGEWRCNSASAEFSGQRRTQRQISSQLLCEHSRVQSLSTYLSHGSPRLLQTIAKCLSAVSDSDELLSQIIDEALGSAIQILGSTDIELVYHITGFLANVQSKNPRGKIYLHDHKAIENLIPQGKIDDILDNVLVALGNLTTNYPNLPNYPHYVSTACGQIIGMTKFVATKVFLDLLCLIILNRIIENVPEAVPSLNDIHDSLNSMNYPFNIMNLVFAAAQEFVQSPKEKQMKCKLLFKRAIILLLYLTTHSIFFDQIVNLSISHRKPVLLLPVLNNPELEIHTMQLLYKLSESTVQLDAWIKDQPTIDIFTQFCCSTEPDVSTYAKHIITRMKEYYAKRIY</sequence>
<evidence type="ECO:0000256" key="1">
    <source>
        <dbReference type="SAM" id="MobiDB-lite"/>
    </source>
</evidence>
<protein>
    <submittedName>
        <fullName evidence="3">Uncharacterized protein</fullName>
    </submittedName>
</protein>
<evidence type="ECO:0000313" key="3">
    <source>
        <dbReference type="WBParaSite" id="jg25109"/>
    </source>
</evidence>
<dbReference type="GO" id="GO:0045296">
    <property type="term" value="F:cadherin binding"/>
    <property type="evidence" value="ECO:0007669"/>
    <property type="project" value="InterPro"/>
</dbReference>
<dbReference type="AlphaFoldDB" id="A0A915DYS4"/>
<keyword evidence="2" id="KW-1185">Reference proteome</keyword>
<dbReference type="SUPFAM" id="SSF48371">
    <property type="entry name" value="ARM repeat"/>
    <property type="match status" value="1"/>
</dbReference>
<dbReference type="PANTHER" id="PTHR45976">
    <property type="entry name" value="ARMADILLO SEGMENT POLARITY PROTEIN"/>
    <property type="match status" value="1"/>
</dbReference>
<dbReference type="WBParaSite" id="jg25109">
    <property type="protein sequence ID" value="jg25109"/>
    <property type="gene ID" value="jg25109"/>
</dbReference>
<evidence type="ECO:0000313" key="2">
    <source>
        <dbReference type="Proteomes" id="UP000887574"/>
    </source>
</evidence>
<reference evidence="3" key="1">
    <citation type="submission" date="2022-11" db="UniProtKB">
        <authorList>
            <consortium name="WormBaseParasite"/>
        </authorList>
    </citation>
    <scope>IDENTIFICATION</scope>
</reference>
<feature type="region of interest" description="Disordered" evidence="1">
    <location>
        <begin position="1"/>
        <end position="38"/>
    </location>
</feature>
<dbReference type="InterPro" id="IPR011989">
    <property type="entry name" value="ARM-like"/>
</dbReference>
<name>A0A915DYS4_9BILA</name>
<dbReference type="InterPro" id="IPR013284">
    <property type="entry name" value="Beta-catenin"/>
</dbReference>
<dbReference type="GO" id="GO:0007155">
    <property type="term" value="P:cell adhesion"/>
    <property type="evidence" value="ECO:0007669"/>
    <property type="project" value="InterPro"/>
</dbReference>
<accession>A0A915DYS4</accession>
<dbReference type="InterPro" id="IPR016024">
    <property type="entry name" value="ARM-type_fold"/>
</dbReference>
<dbReference type="Proteomes" id="UP000887574">
    <property type="component" value="Unplaced"/>
</dbReference>